<dbReference type="Pfam" id="PF02834">
    <property type="entry name" value="LigT_PEase"/>
    <property type="match status" value="1"/>
</dbReference>
<evidence type="ECO:0000259" key="3">
    <source>
        <dbReference type="Pfam" id="PF02834"/>
    </source>
</evidence>
<sequence>MNQRLFFALWPDPGVRARLAELGERARQCCGGRRTTDDKLHLTLAFLGDVPTPRVDELVALTQRLSGPEGTWTLDRLGHFPRGGIVWAGSEAMPDGLLRFQAELWVSLATLGYTPPRREFRPHVTLLRQARRRAPEAIATGSLPLAWPYRRAALVHSVIEGTGRRYVTLAQTHAPDQ</sequence>
<dbReference type="STRING" id="442341.SAMN04487959_11929"/>
<gene>
    <name evidence="4" type="ORF">SAMN04487959_11929</name>
</gene>
<dbReference type="InterPro" id="IPR014051">
    <property type="entry name" value="Phosphoesterase_HXTX"/>
</dbReference>
<evidence type="ECO:0000256" key="1">
    <source>
        <dbReference type="ARBA" id="ARBA00022801"/>
    </source>
</evidence>
<proteinExistence type="inferred from homology"/>
<dbReference type="NCBIfam" id="TIGR02258">
    <property type="entry name" value="2_5_ligase"/>
    <property type="match status" value="1"/>
</dbReference>
<name>A0A1I3FKX7_9GAMM</name>
<dbReference type="GO" id="GO:0016874">
    <property type="term" value="F:ligase activity"/>
    <property type="evidence" value="ECO:0007669"/>
    <property type="project" value="UniProtKB-KW"/>
</dbReference>
<evidence type="ECO:0000256" key="2">
    <source>
        <dbReference type="HAMAP-Rule" id="MF_01940"/>
    </source>
</evidence>
<dbReference type="Gene3D" id="3.90.1140.10">
    <property type="entry name" value="Cyclic phosphodiesterase"/>
    <property type="match status" value="1"/>
</dbReference>
<comment type="catalytic activity">
    <reaction evidence="2">
        <text>a 3'-end 2',3'-cyclophospho-ribonucleotide-RNA + H2O = a 3'-end 2'-phospho-ribonucleotide-RNA + H(+)</text>
        <dbReference type="Rhea" id="RHEA:11828"/>
        <dbReference type="Rhea" id="RHEA-COMP:10464"/>
        <dbReference type="Rhea" id="RHEA-COMP:17353"/>
        <dbReference type="ChEBI" id="CHEBI:15377"/>
        <dbReference type="ChEBI" id="CHEBI:15378"/>
        <dbReference type="ChEBI" id="CHEBI:83064"/>
        <dbReference type="ChEBI" id="CHEBI:173113"/>
        <dbReference type="EC" id="3.1.4.58"/>
    </reaction>
</comment>
<dbReference type="SUPFAM" id="SSF55144">
    <property type="entry name" value="LigT-like"/>
    <property type="match status" value="1"/>
</dbReference>
<dbReference type="GO" id="GO:0008664">
    <property type="term" value="F:RNA 2',3'-cyclic 3'-phosphodiesterase activity"/>
    <property type="evidence" value="ECO:0007669"/>
    <property type="project" value="UniProtKB-EC"/>
</dbReference>
<dbReference type="PANTHER" id="PTHR35561:SF1">
    <property type="entry name" value="RNA 2',3'-CYCLIC PHOSPHODIESTERASE"/>
    <property type="match status" value="1"/>
</dbReference>
<dbReference type="InterPro" id="IPR004175">
    <property type="entry name" value="RNA_CPDase"/>
</dbReference>
<accession>A0A1I3FKX7</accession>
<evidence type="ECO:0000313" key="4">
    <source>
        <dbReference type="EMBL" id="SFI11869.1"/>
    </source>
</evidence>
<dbReference type="InterPro" id="IPR009097">
    <property type="entry name" value="Cyclic_Pdiesterase"/>
</dbReference>
<feature type="active site" description="Proton donor" evidence="2">
    <location>
        <position position="41"/>
    </location>
</feature>
<keyword evidence="1 2" id="KW-0378">Hydrolase</keyword>
<dbReference type="PANTHER" id="PTHR35561">
    <property type="entry name" value="RNA 2',3'-CYCLIC PHOSPHODIESTERASE"/>
    <property type="match status" value="1"/>
</dbReference>
<comment type="function">
    <text evidence="2">Hydrolyzes RNA 2',3'-cyclic phosphodiester to an RNA 2'-phosphomonoester.</text>
</comment>
<feature type="active site" description="Proton acceptor" evidence="2">
    <location>
        <position position="123"/>
    </location>
</feature>
<feature type="short sequence motif" description="HXTX 2" evidence="2">
    <location>
        <begin position="123"/>
        <end position="126"/>
    </location>
</feature>
<dbReference type="GO" id="GO:0004113">
    <property type="term" value="F:2',3'-cyclic-nucleotide 3'-phosphodiesterase activity"/>
    <property type="evidence" value="ECO:0007669"/>
    <property type="project" value="InterPro"/>
</dbReference>
<evidence type="ECO:0000313" key="5">
    <source>
        <dbReference type="Proteomes" id="UP000199040"/>
    </source>
</evidence>
<dbReference type="EMBL" id="FOPY01000019">
    <property type="protein sequence ID" value="SFI11869.1"/>
    <property type="molecule type" value="Genomic_DNA"/>
</dbReference>
<dbReference type="HAMAP" id="MF_01940">
    <property type="entry name" value="RNA_CPDase"/>
    <property type="match status" value="1"/>
</dbReference>
<organism evidence="4 5">
    <name type="scientific">Modicisalibacter xianhensis</name>
    <dbReference type="NCBI Taxonomy" id="442341"/>
    <lineage>
        <taxon>Bacteria</taxon>
        <taxon>Pseudomonadati</taxon>
        <taxon>Pseudomonadota</taxon>
        <taxon>Gammaproteobacteria</taxon>
        <taxon>Oceanospirillales</taxon>
        <taxon>Halomonadaceae</taxon>
        <taxon>Modicisalibacter</taxon>
    </lineage>
</organism>
<feature type="short sequence motif" description="HXTX 1" evidence="2">
    <location>
        <begin position="41"/>
        <end position="44"/>
    </location>
</feature>
<keyword evidence="5" id="KW-1185">Reference proteome</keyword>
<comment type="similarity">
    <text evidence="2">Belongs to the 2H phosphoesterase superfamily. ThpR family.</text>
</comment>
<keyword evidence="4" id="KW-0436">Ligase</keyword>
<protein>
    <recommendedName>
        <fullName evidence="2">RNA 2',3'-cyclic phosphodiesterase</fullName>
        <shortName evidence="2">RNA 2',3'-CPDase</shortName>
        <ecNumber evidence="2">3.1.4.58</ecNumber>
    </recommendedName>
</protein>
<dbReference type="Proteomes" id="UP000199040">
    <property type="component" value="Unassembled WGS sequence"/>
</dbReference>
<dbReference type="RefSeq" id="WP_092849794.1">
    <property type="nucleotide sequence ID" value="NZ_FOPY01000019.1"/>
</dbReference>
<dbReference type="EC" id="3.1.4.58" evidence="2"/>
<feature type="domain" description="Phosphoesterase HXTX" evidence="3">
    <location>
        <begin position="10"/>
        <end position="87"/>
    </location>
</feature>
<dbReference type="AlphaFoldDB" id="A0A1I3FKX7"/>
<reference evidence="4 5" key="1">
    <citation type="submission" date="2016-10" db="EMBL/GenBank/DDBJ databases">
        <authorList>
            <person name="de Groot N.N."/>
        </authorList>
    </citation>
    <scope>NUCLEOTIDE SEQUENCE [LARGE SCALE GENOMIC DNA]</scope>
    <source>
        <strain evidence="4 5">CGMCC 1.6848</strain>
    </source>
</reference>